<comment type="caution">
    <text evidence="9">The sequence shown here is derived from an EMBL/GenBank/DDBJ whole genome shotgun (WGS) entry which is preliminary data.</text>
</comment>
<dbReference type="CDD" id="cd18808">
    <property type="entry name" value="SF1_C_Upf1"/>
    <property type="match status" value="1"/>
</dbReference>
<feature type="domain" description="DNA2/NAM7 helicase helicase" evidence="7">
    <location>
        <begin position="321"/>
        <end position="733"/>
    </location>
</feature>
<evidence type="ECO:0000259" key="8">
    <source>
        <dbReference type="Pfam" id="PF13087"/>
    </source>
</evidence>
<comment type="similarity">
    <text evidence="1">Belongs to the DNA2/NAM7 helicase family.</text>
</comment>
<protein>
    <submittedName>
        <fullName evidence="9">AAA domain-containing protein</fullName>
    </submittedName>
</protein>
<keyword evidence="4" id="KW-0347">Helicase</keyword>
<dbReference type="PANTHER" id="PTHR43788">
    <property type="entry name" value="DNA2/NAM7 HELICASE FAMILY MEMBER"/>
    <property type="match status" value="1"/>
</dbReference>
<dbReference type="GO" id="GO:0005524">
    <property type="term" value="F:ATP binding"/>
    <property type="evidence" value="ECO:0007669"/>
    <property type="project" value="UniProtKB-KW"/>
</dbReference>
<dbReference type="Pfam" id="PF13087">
    <property type="entry name" value="AAA_12"/>
    <property type="match status" value="1"/>
</dbReference>
<organism evidence="9 10">
    <name type="scientific">Allonocardiopsis opalescens</name>
    <dbReference type="NCBI Taxonomy" id="1144618"/>
    <lineage>
        <taxon>Bacteria</taxon>
        <taxon>Bacillati</taxon>
        <taxon>Actinomycetota</taxon>
        <taxon>Actinomycetes</taxon>
        <taxon>Streptosporangiales</taxon>
        <taxon>Allonocardiopsis</taxon>
    </lineage>
</organism>
<dbReference type="OrthoDB" id="3197455at2"/>
<proteinExistence type="inferred from homology"/>
<feature type="coiled-coil region" evidence="6">
    <location>
        <begin position="497"/>
        <end position="572"/>
    </location>
</feature>
<dbReference type="InterPro" id="IPR047187">
    <property type="entry name" value="SF1_C_Upf1"/>
</dbReference>
<dbReference type="AlphaFoldDB" id="A0A2T0Q2K6"/>
<sequence>MSQFPVQLQSPLFLTPSRNLHEQLSRLPADRQGLLPDPARIVADLNERTRGGGVPAAIEAPARTGRRNGGNTSSGLLVYGRDYAVKLYPTKYGQALTIAAIRSIRLDDHNRIATGCLRLRPSAWALLPDPRTAPERASAHWAEIEAAWRALTAAAGDERGAPGPDPRQSLLLDMLDKVIDATEAIEIDSAQGATYPYRKVDTTGERRQGAHSMYVFHLADDSAPEEDEFVQVHGEPSQRGQVTRVDGRAVTVRFDTRIDWADLGGQGRLDRTESRIVYAKQREAVETLRTRQSRNPHLLDVLTYHRTRGFRPVQAEPTVPLDPDQLTAFRRAVAVDDLFVIQGPPGTGKTRTISQIARAAAELPAKSANRVLITSHSNRAVDNVLPKLPGHLTVVRVGNAGKVTADGLPYLLENQAADLREQVLDGVDRAMSGYRDVAFAAQWAERLSASLNALGRAAAAEDAHRADLAAARRAVGGDRQFRWEASLAAYQHGLRRADDHDARLERLRSRLDRARARLVLPLIGPLFGWYARRLERRADAAGDEAVRSRAEAARLHAAVTEAERALHEATRDHPAVRAAADRVDGAAQERARHRDDAVAAVAACREALLAVMPLEPVPPVADTDEQERRLHAAYSLLSRGLPLYSSRARLLEEWRDAVSGSPERLHSELIRYADVVAATCIGAASRPEVSELDFDLAIVDEAGQIGVPDVLVPLTRARRGVLVGDHMQLPPFLDTEVEHWGRRAGDPAIVRMLTTSALEQLVHGLPAEHSTMLTVQRRMPAAIAEFASDRFYARRLETAGDREHSDPVFAAPFAFVDTSRLPERRRREVPGGSGRYRERWGQKGYHNPAEAELLVRLAEHYHRRGAEWAVIVGYQAQRRAVMSELNRLVGDAELVRLNVGTVDSFQGGERDVVLFGFTRSNPDGKVGFLRELRRLNVAFTRAKRQLVLVGDMSTLVSATDPPFRELAIALRDHLLRVGDVHHHQAITARLRRGSEAGDLSGGAA</sequence>
<keyword evidence="6" id="KW-0175">Coiled coil</keyword>
<evidence type="ECO:0000256" key="1">
    <source>
        <dbReference type="ARBA" id="ARBA00007913"/>
    </source>
</evidence>
<dbReference type="PANTHER" id="PTHR43788:SF8">
    <property type="entry name" value="DNA-BINDING PROTEIN SMUBP-2"/>
    <property type="match status" value="1"/>
</dbReference>
<dbReference type="InterPro" id="IPR041679">
    <property type="entry name" value="DNA2/NAM7-like_C"/>
</dbReference>
<dbReference type="Gene3D" id="3.40.50.300">
    <property type="entry name" value="P-loop containing nucleotide triphosphate hydrolases"/>
    <property type="match status" value="2"/>
</dbReference>
<evidence type="ECO:0000256" key="4">
    <source>
        <dbReference type="ARBA" id="ARBA00022806"/>
    </source>
</evidence>
<evidence type="ECO:0000256" key="5">
    <source>
        <dbReference type="ARBA" id="ARBA00022840"/>
    </source>
</evidence>
<dbReference type="SUPFAM" id="SSF52540">
    <property type="entry name" value="P-loop containing nucleoside triphosphate hydrolases"/>
    <property type="match status" value="1"/>
</dbReference>
<accession>A0A2T0Q2K6</accession>
<evidence type="ECO:0000256" key="3">
    <source>
        <dbReference type="ARBA" id="ARBA00022801"/>
    </source>
</evidence>
<dbReference type="InterPro" id="IPR027417">
    <property type="entry name" value="P-loop_NTPase"/>
</dbReference>
<reference evidence="9 10" key="1">
    <citation type="submission" date="2018-03" db="EMBL/GenBank/DDBJ databases">
        <title>Genomic Encyclopedia of Archaeal and Bacterial Type Strains, Phase II (KMG-II): from individual species to whole genera.</title>
        <authorList>
            <person name="Goeker M."/>
        </authorList>
    </citation>
    <scope>NUCLEOTIDE SEQUENCE [LARGE SCALE GENOMIC DNA]</scope>
    <source>
        <strain evidence="9 10">DSM 45601</strain>
    </source>
</reference>
<dbReference type="Pfam" id="PF13086">
    <property type="entry name" value="AAA_11"/>
    <property type="match status" value="1"/>
</dbReference>
<keyword evidence="10" id="KW-1185">Reference proteome</keyword>
<dbReference type="EMBL" id="PVZC01000005">
    <property type="protein sequence ID" value="PRX98026.1"/>
    <property type="molecule type" value="Genomic_DNA"/>
</dbReference>
<evidence type="ECO:0000259" key="7">
    <source>
        <dbReference type="Pfam" id="PF13086"/>
    </source>
</evidence>
<evidence type="ECO:0000256" key="6">
    <source>
        <dbReference type="SAM" id="Coils"/>
    </source>
</evidence>
<dbReference type="Proteomes" id="UP000237846">
    <property type="component" value="Unassembled WGS sequence"/>
</dbReference>
<evidence type="ECO:0000256" key="2">
    <source>
        <dbReference type="ARBA" id="ARBA00022741"/>
    </source>
</evidence>
<name>A0A2T0Q2K6_9ACTN</name>
<feature type="domain" description="DNA2/NAM7 helicase-like C-terminal" evidence="8">
    <location>
        <begin position="754"/>
        <end position="952"/>
    </location>
</feature>
<keyword evidence="2" id="KW-0547">Nucleotide-binding</keyword>
<gene>
    <name evidence="9" type="ORF">CLV72_105379</name>
</gene>
<dbReference type="GO" id="GO:0016787">
    <property type="term" value="F:hydrolase activity"/>
    <property type="evidence" value="ECO:0007669"/>
    <property type="project" value="UniProtKB-KW"/>
</dbReference>
<evidence type="ECO:0000313" key="9">
    <source>
        <dbReference type="EMBL" id="PRX98026.1"/>
    </source>
</evidence>
<dbReference type="GO" id="GO:0043139">
    <property type="term" value="F:5'-3' DNA helicase activity"/>
    <property type="evidence" value="ECO:0007669"/>
    <property type="project" value="TreeGrafter"/>
</dbReference>
<keyword evidence="5" id="KW-0067">ATP-binding</keyword>
<evidence type="ECO:0000313" key="10">
    <source>
        <dbReference type="Proteomes" id="UP000237846"/>
    </source>
</evidence>
<dbReference type="InterPro" id="IPR050534">
    <property type="entry name" value="Coronavir_polyprotein_1ab"/>
</dbReference>
<dbReference type="InterPro" id="IPR041677">
    <property type="entry name" value="DNA2/NAM7_AAA_11"/>
</dbReference>
<keyword evidence="3" id="KW-0378">Hydrolase</keyword>